<protein>
    <submittedName>
        <fullName evidence="1">Uncharacterized protein</fullName>
    </submittedName>
</protein>
<keyword evidence="2" id="KW-1185">Reference proteome</keyword>
<name>W1NYZ7_AMBTC</name>
<dbReference type="Gramene" id="ERN00536">
    <property type="protein sequence ID" value="ERN00536"/>
    <property type="gene ID" value="AMTR_s00102p00082130"/>
</dbReference>
<accession>W1NYZ7</accession>
<dbReference type="AlphaFoldDB" id="W1NYZ7"/>
<sequence length="62" mass="7155">MAKLVDIAELRTVPECPTIISEVMNSIHPSWNRLFSNSIHPSWNRHSLYLSPLCRKLQTLLP</sequence>
<gene>
    <name evidence="1" type="ORF">AMTR_s00102p00082130</name>
</gene>
<reference evidence="2" key="1">
    <citation type="journal article" date="2013" name="Science">
        <title>The Amborella genome and the evolution of flowering plants.</title>
        <authorList>
            <consortium name="Amborella Genome Project"/>
        </authorList>
    </citation>
    <scope>NUCLEOTIDE SEQUENCE [LARGE SCALE GENOMIC DNA]</scope>
</reference>
<dbReference type="HOGENOM" id="CLU_2907105_0_0_1"/>
<evidence type="ECO:0000313" key="2">
    <source>
        <dbReference type="Proteomes" id="UP000017836"/>
    </source>
</evidence>
<dbReference type="EMBL" id="KI394858">
    <property type="protein sequence ID" value="ERN00536.1"/>
    <property type="molecule type" value="Genomic_DNA"/>
</dbReference>
<organism evidence="1 2">
    <name type="scientific">Amborella trichopoda</name>
    <dbReference type="NCBI Taxonomy" id="13333"/>
    <lineage>
        <taxon>Eukaryota</taxon>
        <taxon>Viridiplantae</taxon>
        <taxon>Streptophyta</taxon>
        <taxon>Embryophyta</taxon>
        <taxon>Tracheophyta</taxon>
        <taxon>Spermatophyta</taxon>
        <taxon>Magnoliopsida</taxon>
        <taxon>Amborellales</taxon>
        <taxon>Amborellaceae</taxon>
        <taxon>Amborella</taxon>
    </lineage>
</organism>
<dbReference type="Proteomes" id="UP000017836">
    <property type="component" value="Unassembled WGS sequence"/>
</dbReference>
<evidence type="ECO:0000313" key="1">
    <source>
        <dbReference type="EMBL" id="ERN00536.1"/>
    </source>
</evidence>
<proteinExistence type="predicted"/>